<sequence>MERTQSKQNYERHLMNSFQLPLPKICKYWDVLHPIMSDRACNNPLATSGTVNAAIPDLLGKKRVVQDDDEFGDHIESDQAEEYVFQLQYVLRIL</sequence>
<keyword evidence="2" id="KW-1185">Reference proteome</keyword>
<evidence type="ECO:0000313" key="1">
    <source>
        <dbReference type="EMBL" id="KAI9918796.1"/>
    </source>
</evidence>
<organism evidence="1 2">
    <name type="scientific">Peronosclerospora sorghi</name>
    <dbReference type="NCBI Taxonomy" id="230839"/>
    <lineage>
        <taxon>Eukaryota</taxon>
        <taxon>Sar</taxon>
        <taxon>Stramenopiles</taxon>
        <taxon>Oomycota</taxon>
        <taxon>Peronosporomycetes</taxon>
        <taxon>Peronosporales</taxon>
        <taxon>Peronosporaceae</taxon>
        <taxon>Peronosclerospora</taxon>
    </lineage>
</organism>
<protein>
    <submittedName>
        <fullName evidence="1">Uncharacterized protein</fullName>
    </submittedName>
</protein>
<gene>
    <name evidence="1" type="ORF">PsorP6_012066</name>
</gene>
<name>A0ACC0WL98_9STRA</name>
<dbReference type="EMBL" id="CM047591">
    <property type="protein sequence ID" value="KAI9918796.1"/>
    <property type="molecule type" value="Genomic_DNA"/>
</dbReference>
<proteinExistence type="predicted"/>
<dbReference type="Proteomes" id="UP001163321">
    <property type="component" value="Chromosome 12"/>
</dbReference>
<evidence type="ECO:0000313" key="2">
    <source>
        <dbReference type="Proteomes" id="UP001163321"/>
    </source>
</evidence>
<accession>A0ACC0WL98</accession>
<comment type="caution">
    <text evidence="1">The sequence shown here is derived from an EMBL/GenBank/DDBJ whole genome shotgun (WGS) entry which is preliminary data.</text>
</comment>
<reference evidence="1 2" key="1">
    <citation type="journal article" date="2022" name="bioRxiv">
        <title>The genome of the oomycete Peronosclerospora sorghi, a cosmopolitan pathogen of maize and sorghum, is inflated with dispersed pseudogenes.</title>
        <authorList>
            <person name="Fletcher K."/>
            <person name="Martin F."/>
            <person name="Isakeit T."/>
            <person name="Cavanaugh K."/>
            <person name="Magill C."/>
            <person name="Michelmore R."/>
        </authorList>
    </citation>
    <scope>NUCLEOTIDE SEQUENCE [LARGE SCALE GENOMIC DNA]</scope>
    <source>
        <strain evidence="1">P6</strain>
    </source>
</reference>